<dbReference type="Gene3D" id="3.20.20.140">
    <property type="entry name" value="Metal-dependent hydrolases"/>
    <property type="match status" value="1"/>
</dbReference>
<dbReference type="InterPro" id="IPR032466">
    <property type="entry name" value="Metal_Hydrolase"/>
</dbReference>
<dbReference type="Proteomes" id="UP001611415">
    <property type="component" value="Unassembled WGS sequence"/>
</dbReference>
<accession>A0ABW7XCG3</accession>
<dbReference type="InterPro" id="IPR011059">
    <property type="entry name" value="Metal-dep_hydrolase_composite"/>
</dbReference>
<dbReference type="SUPFAM" id="SSF51338">
    <property type="entry name" value="Composite domain of metallo-dependent hydrolases"/>
    <property type="match status" value="2"/>
</dbReference>
<dbReference type="Pfam" id="PF07969">
    <property type="entry name" value="Amidohydro_3"/>
    <property type="match status" value="1"/>
</dbReference>
<feature type="domain" description="Amidohydrolase 3" evidence="2">
    <location>
        <begin position="44"/>
        <end position="550"/>
    </location>
</feature>
<dbReference type="PANTHER" id="PTHR11647">
    <property type="entry name" value="HYDRANTOINASE/DIHYDROPYRIMIDINASE FAMILY MEMBER"/>
    <property type="match status" value="1"/>
</dbReference>
<evidence type="ECO:0000256" key="1">
    <source>
        <dbReference type="SAM" id="MobiDB-lite"/>
    </source>
</evidence>
<dbReference type="InterPro" id="IPR013108">
    <property type="entry name" value="Amidohydro_3"/>
</dbReference>
<comment type="caution">
    <text evidence="3">The sequence shown here is derived from an EMBL/GenBank/DDBJ whole genome shotgun (WGS) entry which is preliminary data.</text>
</comment>
<protein>
    <submittedName>
        <fullName evidence="3">Amidohydrolase family protein</fullName>
    </submittedName>
</protein>
<evidence type="ECO:0000313" key="4">
    <source>
        <dbReference type="Proteomes" id="UP001611415"/>
    </source>
</evidence>
<dbReference type="PANTHER" id="PTHR11647:SF1">
    <property type="entry name" value="COLLAPSIN RESPONSE MEDIATOR PROTEIN"/>
    <property type="match status" value="1"/>
</dbReference>
<organism evidence="3 4">
    <name type="scientific">Nocardia xishanensis</name>
    <dbReference type="NCBI Taxonomy" id="238964"/>
    <lineage>
        <taxon>Bacteria</taxon>
        <taxon>Bacillati</taxon>
        <taxon>Actinomycetota</taxon>
        <taxon>Actinomycetes</taxon>
        <taxon>Mycobacteriales</taxon>
        <taxon>Nocardiaceae</taxon>
        <taxon>Nocardia</taxon>
    </lineage>
</organism>
<dbReference type="RefSeq" id="WP_397096538.1">
    <property type="nucleotide sequence ID" value="NZ_JBIRYO010000067.1"/>
</dbReference>
<keyword evidence="4" id="KW-1185">Reference proteome</keyword>
<proteinExistence type="predicted"/>
<dbReference type="InterPro" id="IPR050378">
    <property type="entry name" value="Metallo-dep_Hydrolases_sf"/>
</dbReference>
<gene>
    <name evidence="3" type="ORF">ACH49W_36395</name>
</gene>
<feature type="region of interest" description="Disordered" evidence="1">
    <location>
        <begin position="192"/>
        <end position="212"/>
    </location>
</feature>
<evidence type="ECO:0000259" key="2">
    <source>
        <dbReference type="Pfam" id="PF07969"/>
    </source>
</evidence>
<reference evidence="3 4" key="1">
    <citation type="submission" date="2024-10" db="EMBL/GenBank/DDBJ databases">
        <title>The Natural Products Discovery Center: Release of the First 8490 Sequenced Strains for Exploring Actinobacteria Biosynthetic Diversity.</title>
        <authorList>
            <person name="Kalkreuter E."/>
            <person name="Kautsar S.A."/>
            <person name="Yang D."/>
            <person name="Bader C.D."/>
            <person name="Teijaro C.N."/>
            <person name="Fluegel L."/>
            <person name="Davis C.M."/>
            <person name="Simpson J.R."/>
            <person name="Lauterbach L."/>
            <person name="Steele A.D."/>
            <person name="Gui C."/>
            <person name="Meng S."/>
            <person name="Li G."/>
            <person name="Viehrig K."/>
            <person name="Ye F."/>
            <person name="Su P."/>
            <person name="Kiefer A.F."/>
            <person name="Nichols A."/>
            <person name="Cepeda A.J."/>
            <person name="Yan W."/>
            <person name="Fan B."/>
            <person name="Jiang Y."/>
            <person name="Adhikari A."/>
            <person name="Zheng C.-J."/>
            <person name="Schuster L."/>
            <person name="Cowan T.M."/>
            <person name="Smanski M.J."/>
            <person name="Chevrette M.G."/>
            <person name="De Carvalho L.P.S."/>
            <person name="Shen B."/>
        </authorList>
    </citation>
    <scope>NUCLEOTIDE SEQUENCE [LARGE SCALE GENOMIC DNA]</scope>
    <source>
        <strain evidence="3 4">NPDC019275</strain>
    </source>
</reference>
<dbReference type="EMBL" id="JBIRYO010000067">
    <property type="protein sequence ID" value="MFI2478836.1"/>
    <property type="molecule type" value="Genomic_DNA"/>
</dbReference>
<sequence length="581" mass="62499">MYDIVIKGGTVVDGTKRAPFVADVAIADGRVVRIGEVATEDAKRVIDAEGRYVTPGFVDIHTHYDAQVLWDPTIDTSSMHGYTTVLAGNCGLSLAPVTPASAEYMTGVLAKVEGIPLETLRQAVPFDWESFGSLLDRLDGNVAINFGVLTGHSALRSYVMGDRAASEAATDDDIQRMKEVLAQTIREGSLGFSSSHAESHVTQENQPVASRHSTMDELVALSRVCRDFEGTKLEHTPTVKNFTEATFKEMADMSVAAQRPLDFALLMDGVLSDDQVENLLSAADHARARGGEVRPQVVAQASQVFATLKTGFPYGIYPKPWSSIYALPRSERAAQFADPANYDALEAAAAQVRAGGDQLATTARFEEYTVESVSHPDNAQYVGRKIGDIAQELGWQPLKALLTIAVRDDLGTVFQQGILGRDDAEGWKRRARIASDNRGVLGATDGGAHLDVIDQYAQSTRFLIGAVREHKVLPIEEAIYLLAGEPAAFNGIKDRGVIREGAYGDVLVINLGELACKPTEMRSDLPAGGARLCTDAVGYEQIIVNGEIVYDHGQYTGALPGTVLRSGRDTYTVAGPQVATA</sequence>
<evidence type="ECO:0000313" key="3">
    <source>
        <dbReference type="EMBL" id="MFI2478836.1"/>
    </source>
</evidence>
<name>A0ABW7XCG3_9NOCA</name>
<dbReference type="SUPFAM" id="SSF51556">
    <property type="entry name" value="Metallo-dependent hydrolases"/>
    <property type="match status" value="1"/>
</dbReference>